<feature type="transmembrane region" description="Helical" evidence="8">
    <location>
        <begin position="73"/>
        <end position="92"/>
    </location>
</feature>
<evidence type="ECO:0000259" key="9">
    <source>
        <dbReference type="PROSITE" id="PS50850"/>
    </source>
</evidence>
<feature type="transmembrane region" description="Helical" evidence="8">
    <location>
        <begin position="216"/>
        <end position="236"/>
    </location>
</feature>
<comment type="subcellular location">
    <subcellularLocation>
        <location evidence="1">Cell membrane</location>
        <topology evidence="1">Multi-pass membrane protein</topology>
    </subcellularLocation>
</comment>
<evidence type="ECO:0000256" key="3">
    <source>
        <dbReference type="ARBA" id="ARBA00022448"/>
    </source>
</evidence>
<evidence type="ECO:0000256" key="1">
    <source>
        <dbReference type="ARBA" id="ARBA00004651"/>
    </source>
</evidence>
<evidence type="ECO:0000313" key="11">
    <source>
        <dbReference type="Proteomes" id="UP001597044"/>
    </source>
</evidence>
<dbReference type="Gene3D" id="1.20.1250.20">
    <property type="entry name" value="MFS general substrate transporter like domains"/>
    <property type="match status" value="1"/>
</dbReference>
<evidence type="ECO:0000256" key="2">
    <source>
        <dbReference type="ARBA" id="ARBA00008335"/>
    </source>
</evidence>
<dbReference type="CDD" id="cd17324">
    <property type="entry name" value="MFS_NepI_like"/>
    <property type="match status" value="1"/>
</dbReference>
<name>A0ABW3HHN7_9GAMM</name>
<dbReference type="PANTHER" id="PTHR43271:SF1">
    <property type="entry name" value="INNER MEMBRANE TRANSPORT PROTEIN YNFM"/>
    <property type="match status" value="1"/>
</dbReference>
<dbReference type="InterPro" id="IPR020846">
    <property type="entry name" value="MFS_dom"/>
</dbReference>
<keyword evidence="5 8" id="KW-0812">Transmembrane</keyword>
<dbReference type="InterPro" id="IPR005829">
    <property type="entry name" value="Sugar_transporter_CS"/>
</dbReference>
<dbReference type="Pfam" id="PF07690">
    <property type="entry name" value="MFS_1"/>
    <property type="match status" value="1"/>
</dbReference>
<gene>
    <name evidence="10" type="ORF">ACFQ0F_03180</name>
</gene>
<dbReference type="InterPro" id="IPR011701">
    <property type="entry name" value="MFS"/>
</dbReference>
<feature type="transmembrane region" description="Helical" evidence="8">
    <location>
        <begin position="131"/>
        <end position="153"/>
    </location>
</feature>
<dbReference type="EMBL" id="JBHTIT010000001">
    <property type="protein sequence ID" value="MFD0949402.1"/>
    <property type="molecule type" value="Genomic_DNA"/>
</dbReference>
<proteinExistence type="inferred from homology"/>
<keyword evidence="3" id="KW-0813">Transport</keyword>
<evidence type="ECO:0000256" key="6">
    <source>
        <dbReference type="ARBA" id="ARBA00022989"/>
    </source>
</evidence>
<dbReference type="PROSITE" id="PS50850">
    <property type="entry name" value="MFS"/>
    <property type="match status" value="1"/>
</dbReference>
<dbReference type="PANTHER" id="PTHR43271">
    <property type="entry name" value="BLL2771 PROTEIN"/>
    <property type="match status" value="1"/>
</dbReference>
<feature type="transmembrane region" description="Helical" evidence="8">
    <location>
        <begin position="338"/>
        <end position="359"/>
    </location>
</feature>
<feature type="transmembrane region" description="Helical" evidence="8">
    <location>
        <begin position="7"/>
        <end position="25"/>
    </location>
</feature>
<feature type="transmembrane region" description="Helical" evidence="8">
    <location>
        <begin position="159"/>
        <end position="181"/>
    </location>
</feature>
<feature type="transmembrane region" description="Helical" evidence="8">
    <location>
        <begin position="98"/>
        <end position="119"/>
    </location>
</feature>
<dbReference type="PROSITE" id="PS00216">
    <property type="entry name" value="SUGAR_TRANSPORT_1"/>
    <property type="match status" value="1"/>
</dbReference>
<feature type="domain" description="Major facilitator superfamily (MFS) profile" evidence="9">
    <location>
        <begin position="3"/>
        <end position="391"/>
    </location>
</feature>
<evidence type="ECO:0000256" key="5">
    <source>
        <dbReference type="ARBA" id="ARBA00022692"/>
    </source>
</evidence>
<evidence type="ECO:0000256" key="4">
    <source>
        <dbReference type="ARBA" id="ARBA00022475"/>
    </source>
</evidence>
<feature type="transmembrane region" description="Helical" evidence="8">
    <location>
        <begin position="281"/>
        <end position="298"/>
    </location>
</feature>
<keyword evidence="11" id="KW-1185">Reference proteome</keyword>
<keyword evidence="4" id="KW-1003">Cell membrane</keyword>
<accession>A0ABW3HHN7</accession>
<feature type="transmembrane region" description="Helical" evidence="8">
    <location>
        <begin position="365"/>
        <end position="387"/>
    </location>
</feature>
<feature type="transmembrane region" description="Helical" evidence="8">
    <location>
        <begin position="45"/>
        <end position="66"/>
    </location>
</feature>
<dbReference type="SUPFAM" id="SSF103473">
    <property type="entry name" value="MFS general substrate transporter"/>
    <property type="match status" value="1"/>
</dbReference>
<keyword evidence="7 8" id="KW-0472">Membrane</keyword>
<comment type="similarity">
    <text evidence="2">Belongs to the major facilitator superfamily.</text>
</comment>
<sequence>MPGYRRVSYALLLGGFATFWLLYWPQPLLPHFARDLQLSPAQSSFILSIATAALGLALIPASLLADRFGRRPVMCWAMFIAAVFTVMTAWAQNLEQLLMLRALAGIALAGLPATAMAYAGEEVEPRAVGGVIGIYVAGTALGGMSGRLVTAVVAEHWPWADAVAVVGVVGVLAAIVMWWFLPPSQHFHARALPWSRQGRQAFAGAIKAITSDTQLWALYITGFLLLGIFVGLYNYLSFRLELPPFSLSSAAIGAVFLLYLPGSLASAWSGRLTRQLGRPAALAWMWLLMFLGLWLSLASNLACLLAGVALLTFAFFGAHAIASSWVGQRAGQYKALAAALYLLSYYLGASVLGTLAGVAWAGQGWLGVVILLTCALALGIALLWWVLRAFDETYDGN</sequence>
<evidence type="ECO:0000256" key="8">
    <source>
        <dbReference type="SAM" id="Phobius"/>
    </source>
</evidence>
<feature type="transmembrane region" description="Helical" evidence="8">
    <location>
        <begin position="304"/>
        <end position="326"/>
    </location>
</feature>
<reference evidence="11" key="1">
    <citation type="journal article" date="2019" name="Int. J. Syst. Evol. Microbiol.">
        <title>The Global Catalogue of Microorganisms (GCM) 10K type strain sequencing project: providing services to taxonomists for standard genome sequencing and annotation.</title>
        <authorList>
            <consortium name="The Broad Institute Genomics Platform"/>
            <consortium name="The Broad Institute Genome Sequencing Center for Infectious Disease"/>
            <person name="Wu L."/>
            <person name="Ma J."/>
        </authorList>
    </citation>
    <scope>NUCLEOTIDE SEQUENCE [LARGE SCALE GENOMIC DNA]</scope>
    <source>
        <strain evidence="11">CCUG 63419</strain>
    </source>
</reference>
<organism evidence="10 11">
    <name type="scientific">Paraperlucidibaca wandonensis</name>
    <dbReference type="NCBI Taxonomy" id="1268273"/>
    <lineage>
        <taxon>Bacteria</taxon>
        <taxon>Pseudomonadati</taxon>
        <taxon>Pseudomonadota</taxon>
        <taxon>Gammaproteobacteria</taxon>
        <taxon>Moraxellales</taxon>
        <taxon>Moraxellaceae</taxon>
        <taxon>Paraperlucidibaca</taxon>
    </lineage>
</organism>
<dbReference type="InterPro" id="IPR036259">
    <property type="entry name" value="MFS_trans_sf"/>
</dbReference>
<protein>
    <submittedName>
        <fullName evidence="10">MFS transporter</fullName>
    </submittedName>
</protein>
<evidence type="ECO:0000256" key="7">
    <source>
        <dbReference type="ARBA" id="ARBA00023136"/>
    </source>
</evidence>
<evidence type="ECO:0000313" key="10">
    <source>
        <dbReference type="EMBL" id="MFD0949402.1"/>
    </source>
</evidence>
<comment type="caution">
    <text evidence="10">The sequence shown here is derived from an EMBL/GenBank/DDBJ whole genome shotgun (WGS) entry which is preliminary data.</text>
</comment>
<dbReference type="Proteomes" id="UP001597044">
    <property type="component" value="Unassembled WGS sequence"/>
</dbReference>
<dbReference type="RefSeq" id="WP_340674955.1">
    <property type="nucleotide sequence ID" value="NZ_JBHTIT010000001.1"/>
</dbReference>
<keyword evidence="6 8" id="KW-1133">Transmembrane helix</keyword>
<feature type="transmembrane region" description="Helical" evidence="8">
    <location>
        <begin position="242"/>
        <end position="260"/>
    </location>
</feature>